<name>A0A9P7KTE3_9HYPO</name>
<accession>A0A9P7KTE3</accession>
<evidence type="ECO:0000313" key="3">
    <source>
        <dbReference type="EMBL" id="KAG5660330.1"/>
    </source>
</evidence>
<dbReference type="PANTHER" id="PTHR35910">
    <property type="entry name" value="2EXR DOMAIN-CONTAINING PROTEIN"/>
    <property type="match status" value="1"/>
</dbReference>
<evidence type="ECO:0000313" key="4">
    <source>
        <dbReference type="Proteomes" id="UP000782241"/>
    </source>
</evidence>
<dbReference type="EMBL" id="JAGPUO010000009">
    <property type="protein sequence ID" value="KAG5660330.1"/>
    <property type="molecule type" value="Genomic_DNA"/>
</dbReference>
<feature type="region of interest" description="Disordered" evidence="1">
    <location>
        <begin position="367"/>
        <end position="405"/>
    </location>
</feature>
<dbReference type="PANTHER" id="PTHR35910:SF6">
    <property type="entry name" value="2EXR DOMAIN-CONTAINING PROTEIN"/>
    <property type="match status" value="1"/>
</dbReference>
<dbReference type="Pfam" id="PF20150">
    <property type="entry name" value="2EXR"/>
    <property type="match status" value="1"/>
</dbReference>
<proteinExistence type="predicted"/>
<sequence>MPAKTMAEPLPPTTPTGDTHDPSPPNETSLTFHPFPKLPTEIRLAIWKHACFPRSQIDHGIQYVTVNIVDEDYEEEDLVIFDANLEGYDEEFAVESDQDGYITLTAPKLPFDKPAGLSHPNASACLWDAGLLAACHESRLVVAEYHNFKGWRELREQPMSTTQTNAWYDQAYPSTLVPHKRDKKWSPMVIPIFDVFCIDTSHIKSLPKSLPKSLYSMKLLTPFLSTRTFTIREDWNIALKFDSSWNAGFPYHIGRLKREKTPRGLLANWLDRFHDEVIPEPSLWIIDDSVGWVASREQKFSPVYRDCDGDYVQINWDDTRHNGGMGDVTYFMERLGKLLDDDDDFITFETKKIVKLLVRKEKQLSQELEEDFDSSDATRDDSEDDPWNEYHDEGDGSGMSGEEDN</sequence>
<keyword evidence="4" id="KW-1185">Reference proteome</keyword>
<protein>
    <recommendedName>
        <fullName evidence="2">2EXR domain-containing protein</fullName>
    </recommendedName>
</protein>
<reference evidence="3" key="1">
    <citation type="submission" date="2021-04" db="EMBL/GenBank/DDBJ databases">
        <title>Draft genome of Fusarium avenaceum strain F156N33, isolated from an atmospheric sample in Virginia.</title>
        <authorList>
            <person name="Yang S."/>
            <person name="Vinatzer B.A."/>
            <person name="Coleman J."/>
        </authorList>
    </citation>
    <scope>NUCLEOTIDE SEQUENCE</scope>
    <source>
        <strain evidence="3">F156N33</strain>
    </source>
</reference>
<feature type="region of interest" description="Disordered" evidence="1">
    <location>
        <begin position="1"/>
        <end position="33"/>
    </location>
</feature>
<dbReference type="InterPro" id="IPR045518">
    <property type="entry name" value="2EXR"/>
</dbReference>
<organism evidence="3 4">
    <name type="scientific">Fusarium avenaceum</name>
    <dbReference type="NCBI Taxonomy" id="40199"/>
    <lineage>
        <taxon>Eukaryota</taxon>
        <taxon>Fungi</taxon>
        <taxon>Dikarya</taxon>
        <taxon>Ascomycota</taxon>
        <taxon>Pezizomycotina</taxon>
        <taxon>Sordariomycetes</taxon>
        <taxon>Hypocreomycetidae</taxon>
        <taxon>Hypocreales</taxon>
        <taxon>Nectriaceae</taxon>
        <taxon>Fusarium</taxon>
        <taxon>Fusarium tricinctum species complex</taxon>
    </lineage>
</organism>
<comment type="caution">
    <text evidence="3">The sequence shown here is derived from an EMBL/GenBank/DDBJ whole genome shotgun (WGS) entry which is preliminary data.</text>
</comment>
<dbReference type="AlphaFoldDB" id="A0A9P7KTE3"/>
<dbReference type="Proteomes" id="UP000782241">
    <property type="component" value="Unassembled WGS sequence"/>
</dbReference>
<evidence type="ECO:0000256" key="1">
    <source>
        <dbReference type="SAM" id="MobiDB-lite"/>
    </source>
</evidence>
<evidence type="ECO:0000259" key="2">
    <source>
        <dbReference type="Pfam" id="PF20150"/>
    </source>
</evidence>
<gene>
    <name evidence="3" type="ORF">KAF25_002936</name>
</gene>
<feature type="domain" description="2EXR" evidence="2">
    <location>
        <begin position="32"/>
        <end position="149"/>
    </location>
</feature>